<dbReference type="SMART" id="SM00642">
    <property type="entry name" value="Aamy"/>
    <property type="match status" value="1"/>
</dbReference>
<name>A0A1H5RVW0_9PROT</name>
<evidence type="ECO:0000313" key="3">
    <source>
        <dbReference type="Proteomes" id="UP000236753"/>
    </source>
</evidence>
<dbReference type="GO" id="GO:0047669">
    <property type="term" value="F:amylosucrase activity"/>
    <property type="evidence" value="ECO:0007669"/>
    <property type="project" value="InterPro"/>
</dbReference>
<organism evidence="2 3">
    <name type="scientific">Nitrosomonas ureae</name>
    <dbReference type="NCBI Taxonomy" id="44577"/>
    <lineage>
        <taxon>Bacteria</taxon>
        <taxon>Pseudomonadati</taxon>
        <taxon>Pseudomonadota</taxon>
        <taxon>Betaproteobacteria</taxon>
        <taxon>Nitrosomonadales</taxon>
        <taxon>Nitrosomonadaceae</taxon>
        <taxon>Nitrosomonas</taxon>
    </lineage>
</organism>
<dbReference type="InterPro" id="IPR044077">
    <property type="entry name" value="Amylosucrase"/>
</dbReference>
<dbReference type="Proteomes" id="UP000236753">
    <property type="component" value="Unassembled WGS sequence"/>
</dbReference>
<dbReference type="GO" id="GO:0005975">
    <property type="term" value="P:carbohydrate metabolic process"/>
    <property type="evidence" value="ECO:0007669"/>
    <property type="project" value="InterPro"/>
</dbReference>
<dbReference type="RefSeq" id="WP_103965238.1">
    <property type="nucleotide sequence ID" value="NZ_FNUX01000001.1"/>
</dbReference>
<dbReference type="Gene3D" id="3.90.400.10">
    <property type="entry name" value="Oligo-1,6-glucosidase, Domain 2"/>
    <property type="match status" value="1"/>
</dbReference>
<dbReference type="InterPro" id="IPR006047">
    <property type="entry name" value="GH13_cat_dom"/>
</dbReference>
<dbReference type="OrthoDB" id="9805159at2"/>
<dbReference type="InterPro" id="IPR045857">
    <property type="entry name" value="O16G_dom_2"/>
</dbReference>
<gene>
    <name evidence="2" type="ORF">SAMN05216334_101257</name>
</gene>
<dbReference type="CDD" id="cd11324">
    <property type="entry name" value="AmyAc_Amylosucrase"/>
    <property type="match status" value="1"/>
</dbReference>
<reference evidence="2 3" key="1">
    <citation type="submission" date="2016-10" db="EMBL/GenBank/DDBJ databases">
        <authorList>
            <person name="de Groot N.N."/>
        </authorList>
    </citation>
    <scope>NUCLEOTIDE SEQUENCE [LARGE SCALE GENOMIC DNA]</scope>
    <source>
        <strain evidence="2 3">Nm13</strain>
    </source>
</reference>
<evidence type="ECO:0000259" key="1">
    <source>
        <dbReference type="SMART" id="SM00642"/>
    </source>
</evidence>
<evidence type="ECO:0000313" key="2">
    <source>
        <dbReference type="EMBL" id="SEF42234.1"/>
    </source>
</evidence>
<dbReference type="AlphaFoldDB" id="A0A1H5RVW0"/>
<dbReference type="SUPFAM" id="SSF51011">
    <property type="entry name" value="Glycosyl hydrolase domain"/>
    <property type="match status" value="1"/>
</dbReference>
<dbReference type="PANTHER" id="PTHR10357">
    <property type="entry name" value="ALPHA-AMYLASE FAMILY MEMBER"/>
    <property type="match status" value="1"/>
</dbReference>
<dbReference type="InterPro" id="IPR017853">
    <property type="entry name" value="GH"/>
</dbReference>
<dbReference type="SUPFAM" id="SSF51445">
    <property type="entry name" value="(Trans)glycosidases"/>
    <property type="match status" value="1"/>
</dbReference>
<dbReference type="EMBL" id="FNUX01000001">
    <property type="protein sequence ID" value="SEF42234.1"/>
    <property type="molecule type" value="Genomic_DNA"/>
</dbReference>
<accession>A0A1H5RVW0</accession>
<dbReference type="Gene3D" id="2.60.40.1180">
    <property type="entry name" value="Golgi alpha-mannosidase II"/>
    <property type="match status" value="1"/>
</dbReference>
<protein>
    <submittedName>
        <fullName evidence="2">Amylosucrase</fullName>
    </submittedName>
</protein>
<dbReference type="Gene3D" id="1.10.1740.10">
    <property type="match status" value="1"/>
</dbReference>
<feature type="domain" description="Glycosyl hydrolase family 13 catalytic" evidence="1">
    <location>
        <begin position="99"/>
        <end position="535"/>
    </location>
</feature>
<dbReference type="Pfam" id="PF00128">
    <property type="entry name" value="Alpha-amylase"/>
    <property type="match status" value="1"/>
</dbReference>
<dbReference type="InterPro" id="IPR013780">
    <property type="entry name" value="Glyco_hydro_b"/>
</dbReference>
<dbReference type="Gene3D" id="3.20.20.80">
    <property type="entry name" value="Glycosidases"/>
    <property type="match status" value="1"/>
</dbReference>
<proteinExistence type="predicted"/>
<sequence>MYEQISHSLLNDILVELRQKSKPQNLQLFYTRLGANFYAIYSLFNTLYGNRPDFKEHMRNLVETLMRQYVNRPSHLRKMDLEREKDHNWFLSQKWVGMALYCDGYADNLKGMLSRLSYLQELGVNLVHIMPICDCPQGKSDGGYAVRDYRKIDSRFGTFKDFDKLAASMKKRDMLLVLDVVVNHTSDQHEWAEKAREGDKTYQDYYFIFDDRSIPDIYEESMPEVFPETAPGNFTWDEKMDKWAMTVFNHYQWDLNYQNPTVLIEMLDIILFWANHGADILRLDAVAFLWKKIGSSCQNEREAHLILQLMKDCCQVTAPGVLFIAEAIVSPTEIIKYFGEDAINAKECEIAYNATYMALLWDAVATKKATLLNIGIQNIPQKLERATWLNYARSHDDIGLGFSDADIVSAGYEPLSHRRFLIDYFTGNFEESLAAGLAFGRNLETGDARISGSLASLAGLKHALANNDANATNTAIKIILLLHGMILSFGGIPMLYYGDAIGTLNDDSYLDDESKSTDNRWAHRPKMDWNRAMLRTQPGTVEYSIFCAMKKMIAVRKEIPAFADRNNRELLNVDNPHLFVFSRFDQINNSPRVLVVGNFDDEPQPLKLPPLQHMGFFQYELIRDLLSGETLHVADESLICPARSFYWLQA</sequence>
<dbReference type="PANTHER" id="PTHR10357:SF213">
    <property type="entry name" value="ALPHA AMYLASE CATALYTIC REGION"/>
    <property type="match status" value="1"/>
</dbReference>